<sequence length="85" mass="9015">MCLPFSSCFGGKNELDFGETSRDPDYHPLSTTPSGNSYQGGDATETRYPYQQQRKPAAAPSTDGSAKAPPLAAAGWSNNKVAHHA</sequence>
<evidence type="ECO:0000313" key="2">
    <source>
        <dbReference type="EnsemblPlants" id="OGLUM01G02800.1"/>
    </source>
</evidence>
<protein>
    <submittedName>
        <fullName evidence="2">Uncharacterized protein</fullName>
    </submittedName>
</protein>
<name>A0A0D9Y312_9ORYZ</name>
<dbReference type="EnsemblPlants" id="OGLUM01G02800.1">
    <property type="protein sequence ID" value="OGLUM01G02800.1"/>
    <property type="gene ID" value="OGLUM01G02800"/>
</dbReference>
<feature type="compositionally biased region" description="Polar residues" evidence="1">
    <location>
        <begin position="76"/>
        <end position="85"/>
    </location>
</feature>
<keyword evidence="3" id="KW-1185">Reference proteome</keyword>
<reference evidence="2" key="3">
    <citation type="submission" date="2018-05" db="EMBL/GenBank/DDBJ databases">
        <title>OgluRS3 (Oryza glumaepatula Reference Sequence Version 3).</title>
        <authorList>
            <person name="Zhang J."/>
            <person name="Kudrna D."/>
            <person name="Lee S."/>
            <person name="Talag J."/>
            <person name="Welchert J."/>
            <person name="Wing R.A."/>
        </authorList>
    </citation>
    <scope>NUCLEOTIDE SEQUENCE [LARGE SCALE GENOMIC DNA]</scope>
</reference>
<feature type="region of interest" description="Disordered" evidence="1">
    <location>
        <begin position="1"/>
        <end position="85"/>
    </location>
</feature>
<feature type="compositionally biased region" description="Basic and acidic residues" evidence="1">
    <location>
        <begin position="13"/>
        <end position="26"/>
    </location>
</feature>
<reference evidence="2" key="1">
    <citation type="submission" date="2013-08" db="EMBL/GenBank/DDBJ databases">
        <title>Oryza genome evolution.</title>
        <authorList>
            <person name="Wing R.A."/>
            <person name="Panaud O."/>
            <person name="Oliveira A.C."/>
        </authorList>
    </citation>
    <scope>NUCLEOTIDE SEQUENCE</scope>
</reference>
<dbReference type="Proteomes" id="UP000026961">
    <property type="component" value="Chromosome 1"/>
</dbReference>
<dbReference type="HOGENOM" id="CLU_170647_0_0_1"/>
<dbReference type="AlphaFoldDB" id="A0A0D9Y312"/>
<dbReference type="Gramene" id="OGLUM01G02800.1">
    <property type="protein sequence ID" value="OGLUM01G02800.1"/>
    <property type="gene ID" value="OGLUM01G02800"/>
</dbReference>
<proteinExistence type="predicted"/>
<evidence type="ECO:0000256" key="1">
    <source>
        <dbReference type="SAM" id="MobiDB-lite"/>
    </source>
</evidence>
<feature type="compositionally biased region" description="Polar residues" evidence="1">
    <location>
        <begin position="29"/>
        <end position="39"/>
    </location>
</feature>
<evidence type="ECO:0000313" key="3">
    <source>
        <dbReference type="Proteomes" id="UP000026961"/>
    </source>
</evidence>
<reference evidence="2" key="2">
    <citation type="submission" date="2015-04" db="UniProtKB">
        <authorList>
            <consortium name="EnsemblPlants"/>
        </authorList>
    </citation>
    <scope>IDENTIFICATION</scope>
</reference>
<organism evidence="2">
    <name type="scientific">Oryza glumipatula</name>
    <dbReference type="NCBI Taxonomy" id="40148"/>
    <lineage>
        <taxon>Eukaryota</taxon>
        <taxon>Viridiplantae</taxon>
        <taxon>Streptophyta</taxon>
        <taxon>Embryophyta</taxon>
        <taxon>Tracheophyta</taxon>
        <taxon>Spermatophyta</taxon>
        <taxon>Magnoliopsida</taxon>
        <taxon>Liliopsida</taxon>
        <taxon>Poales</taxon>
        <taxon>Poaceae</taxon>
        <taxon>BOP clade</taxon>
        <taxon>Oryzoideae</taxon>
        <taxon>Oryzeae</taxon>
        <taxon>Oryzinae</taxon>
        <taxon>Oryza</taxon>
    </lineage>
</organism>
<accession>A0A0D9Y312</accession>